<dbReference type="OMA" id="FEYATIS"/>
<dbReference type="AlphaFoldDB" id="D8R488"/>
<evidence type="ECO:0000256" key="2">
    <source>
        <dbReference type="ARBA" id="ARBA00022640"/>
    </source>
</evidence>
<organism evidence="5">
    <name type="scientific">Selaginella moellendorffii</name>
    <name type="common">Spikemoss</name>
    <dbReference type="NCBI Taxonomy" id="88036"/>
    <lineage>
        <taxon>Eukaryota</taxon>
        <taxon>Viridiplantae</taxon>
        <taxon>Streptophyta</taxon>
        <taxon>Embryophyta</taxon>
        <taxon>Tracheophyta</taxon>
        <taxon>Lycopodiopsida</taxon>
        <taxon>Selaginellales</taxon>
        <taxon>Selaginellaceae</taxon>
        <taxon>Selaginella</taxon>
    </lineage>
</organism>
<dbReference type="EMBL" id="GL377571">
    <property type="protein sequence ID" value="EFJ33068.1"/>
    <property type="molecule type" value="Genomic_DNA"/>
</dbReference>
<dbReference type="Gramene" id="EFJ33068">
    <property type="protein sequence ID" value="EFJ33068"/>
    <property type="gene ID" value="SELMODRAFT_67905"/>
</dbReference>
<name>D8R488_SELML</name>
<dbReference type="PANTHER" id="PTHR31906">
    <property type="entry name" value="PLASTID-LIPID-ASSOCIATED PROTEIN 4, CHLOROPLASTIC-RELATED"/>
    <property type="match status" value="1"/>
</dbReference>
<dbReference type="KEGG" id="smo:SELMODRAFT_67905"/>
<feature type="domain" description="Plastid lipid-associated protein/fibrillin conserved" evidence="3">
    <location>
        <begin position="22"/>
        <end position="223"/>
    </location>
</feature>
<dbReference type="STRING" id="88036.D8R488"/>
<dbReference type="InParanoid" id="D8R488"/>
<dbReference type="Pfam" id="PF04755">
    <property type="entry name" value="PAP_fibrillin"/>
    <property type="match status" value="1"/>
</dbReference>
<dbReference type="HOGENOM" id="CLU_074226_0_0_1"/>
<feature type="non-terminal residue" evidence="4">
    <location>
        <position position="230"/>
    </location>
</feature>
<evidence type="ECO:0000256" key="1">
    <source>
        <dbReference type="ARBA" id="ARBA00004474"/>
    </source>
</evidence>
<dbReference type="GO" id="GO:0009535">
    <property type="term" value="C:chloroplast thylakoid membrane"/>
    <property type="evidence" value="ECO:0000318"/>
    <property type="project" value="GO_Central"/>
</dbReference>
<keyword evidence="5" id="KW-1185">Reference proteome</keyword>
<evidence type="ECO:0000259" key="3">
    <source>
        <dbReference type="Pfam" id="PF04755"/>
    </source>
</evidence>
<protein>
    <recommendedName>
        <fullName evidence="3">Plastid lipid-associated protein/fibrillin conserved domain-containing protein</fullName>
    </recommendedName>
</protein>
<dbReference type="eggNOG" id="ENOG502QRPE">
    <property type="taxonomic scope" value="Eukaryota"/>
</dbReference>
<keyword evidence="2" id="KW-0934">Plastid</keyword>
<dbReference type="Proteomes" id="UP000001514">
    <property type="component" value="Unassembled WGS sequence"/>
</dbReference>
<reference evidence="4 5" key="1">
    <citation type="journal article" date="2011" name="Science">
        <title>The Selaginella genome identifies genetic changes associated with the evolution of vascular plants.</title>
        <authorList>
            <person name="Banks J.A."/>
            <person name="Nishiyama T."/>
            <person name="Hasebe M."/>
            <person name="Bowman J.L."/>
            <person name="Gribskov M."/>
            <person name="dePamphilis C."/>
            <person name="Albert V.A."/>
            <person name="Aono N."/>
            <person name="Aoyama T."/>
            <person name="Ambrose B.A."/>
            <person name="Ashton N.W."/>
            <person name="Axtell M.J."/>
            <person name="Barker E."/>
            <person name="Barker M.S."/>
            <person name="Bennetzen J.L."/>
            <person name="Bonawitz N.D."/>
            <person name="Chapple C."/>
            <person name="Cheng C."/>
            <person name="Correa L.G."/>
            <person name="Dacre M."/>
            <person name="DeBarry J."/>
            <person name="Dreyer I."/>
            <person name="Elias M."/>
            <person name="Engstrom E.M."/>
            <person name="Estelle M."/>
            <person name="Feng L."/>
            <person name="Finet C."/>
            <person name="Floyd S.K."/>
            <person name="Frommer W.B."/>
            <person name="Fujita T."/>
            <person name="Gramzow L."/>
            <person name="Gutensohn M."/>
            <person name="Harholt J."/>
            <person name="Hattori M."/>
            <person name="Heyl A."/>
            <person name="Hirai T."/>
            <person name="Hiwatashi Y."/>
            <person name="Ishikawa M."/>
            <person name="Iwata M."/>
            <person name="Karol K.G."/>
            <person name="Koehler B."/>
            <person name="Kolukisaoglu U."/>
            <person name="Kubo M."/>
            <person name="Kurata T."/>
            <person name="Lalonde S."/>
            <person name="Li K."/>
            <person name="Li Y."/>
            <person name="Litt A."/>
            <person name="Lyons E."/>
            <person name="Manning G."/>
            <person name="Maruyama T."/>
            <person name="Michael T.P."/>
            <person name="Mikami K."/>
            <person name="Miyazaki S."/>
            <person name="Morinaga S."/>
            <person name="Murata T."/>
            <person name="Mueller-Roeber B."/>
            <person name="Nelson D.R."/>
            <person name="Obara M."/>
            <person name="Oguri Y."/>
            <person name="Olmstead R.G."/>
            <person name="Onodera N."/>
            <person name="Petersen B.L."/>
            <person name="Pils B."/>
            <person name="Prigge M."/>
            <person name="Rensing S.A."/>
            <person name="Riano-Pachon D.M."/>
            <person name="Roberts A.W."/>
            <person name="Sato Y."/>
            <person name="Scheller H.V."/>
            <person name="Schulz B."/>
            <person name="Schulz C."/>
            <person name="Shakirov E.V."/>
            <person name="Shibagaki N."/>
            <person name="Shinohara N."/>
            <person name="Shippen D.E."/>
            <person name="Soerensen I."/>
            <person name="Sotooka R."/>
            <person name="Sugimoto N."/>
            <person name="Sugita M."/>
            <person name="Sumikawa N."/>
            <person name="Tanurdzic M."/>
            <person name="Theissen G."/>
            <person name="Ulvskov P."/>
            <person name="Wakazuki S."/>
            <person name="Weng J.K."/>
            <person name="Willats W.W."/>
            <person name="Wipf D."/>
            <person name="Wolf P.G."/>
            <person name="Yang L."/>
            <person name="Zimmer A.D."/>
            <person name="Zhu Q."/>
            <person name="Mitros T."/>
            <person name="Hellsten U."/>
            <person name="Loque D."/>
            <person name="Otillar R."/>
            <person name="Salamov A."/>
            <person name="Schmutz J."/>
            <person name="Shapiro H."/>
            <person name="Lindquist E."/>
            <person name="Lucas S."/>
            <person name="Rokhsar D."/>
            <person name="Grigoriev I.V."/>
        </authorList>
    </citation>
    <scope>NUCLEOTIDE SEQUENCE [LARGE SCALE GENOMIC DNA]</scope>
</reference>
<sequence>LVTRAANPSTALFAKEMERVAAKEALLFAVKDAGGLNASNDAAVLDICEKLLAVERLNPTPRPTTSPLLEGLWNLEWAGARLMASKVLITTFPALLSIEGVTLRVMDGMARATLNLKFLNSIETSFILTTNISAQGPLRLKEQYVDGVIAPPLVKEGSIPPQVQGIYDQFVAAAHRLPDSVKDSVSGGLKLPLGLSYERLLLISYLDEEVLVVRDPTGAPEVLSRLEVKS</sequence>
<comment type="subcellular location">
    <subcellularLocation>
        <location evidence="1">Plastid</location>
    </subcellularLocation>
</comment>
<proteinExistence type="predicted"/>
<dbReference type="InterPro" id="IPR006843">
    <property type="entry name" value="PAP/fibrillin_dom"/>
</dbReference>
<evidence type="ECO:0000313" key="4">
    <source>
        <dbReference type="EMBL" id="EFJ33068.1"/>
    </source>
</evidence>
<dbReference type="InterPro" id="IPR039633">
    <property type="entry name" value="PAP"/>
</dbReference>
<evidence type="ECO:0000313" key="5">
    <source>
        <dbReference type="Proteomes" id="UP000001514"/>
    </source>
</evidence>
<dbReference type="FunCoup" id="D8R488">
    <property type="interactions" value="2571"/>
</dbReference>
<accession>D8R488</accession>
<gene>
    <name evidence="4" type="ORF">SELMODRAFT_67905</name>
</gene>
<feature type="non-terminal residue" evidence="4">
    <location>
        <position position="1"/>
    </location>
</feature>